<evidence type="ECO:0000313" key="2">
    <source>
        <dbReference type="EMBL" id="CAJ1080073.1"/>
    </source>
</evidence>
<gene>
    <name evidence="2" type="ORF">XNOV1_A035932</name>
</gene>
<dbReference type="AlphaFoldDB" id="A0AAV1H2R1"/>
<dbReference type="EMBL" id="OY660882">
    <property type="protein sequence ID" value="CAJ1080073.1"/>
    <property type="molecule type" value="Genomic_DNA"/>
</dbReference>
<feature type="region of interest" description="Disordered" evidence="1">
    <location>
        <begin position="1"/>
        <end position="52"/>
    </location>
</feature>
<reference evidence="2" key="1">
    <citation type="submission" date="2023-08" db="EMBL/GenBank/DDBJ databases">
        <authorList>
            <person name="Alioto T."/>
            <person name="Alioto T."/>
            <person name="Gomez Garrido J."/>
        </authorList>
    </citation>
    <scope>NUCLEOTIDE SEQUENCE</scope>
</reference>
<sequence>IQVDGSRGARVSRFKQQLVSGARPRSPSGTLPPSSPTLRSTLAPSSSSDPGSARIGTAALLHDNGALLIIGDSVHAQVMTATMYLLRS</sequence>
<feature type="compositionally biased region" description="Low complexity" evidence="1">
    <location>
        <begin position="23"/>
        <end position="52"/>
    </location>
</feature>
<proteinExistence type="predicted"/>
<dbReference type="Proteomes" id="UP001178508">
    <property type="component" value="Chromosome 19"/>
</dbReference>
<evidence type="ECO:0000313" key="3">
    <source>
        <dbReference type="Proteomes" id="UP001178508"/>
    </source>
</evidence>
<accession>A0AAV1H2R1</accession>
<protein>
    <submittedName>
        <fullName evidence="2">Uncharacterized protein</fullName>
    </submittedName>
</protein>
<feature type="non-terminal residue" evidence="2">
    <location>
        <position position="1"/>
    </location>
</feature>
<name>A0AAV1H2R1_XYRNO</name>
<evidence type="ECO:0000256" key="1">
    <source>
        <dbReference type="SAM" id="MobiDB-lite"/>
    </source>
</evidence>
<organism evidence="2 3">
    <name type="scientific">Xyrichtys novacula</name>
    <name type="common">Pearly razorfish</name>
    <name type="synonym">Hemipteronotus novacula</name>
    <dbReference type="NCBI Taxonomy" id="13765"/>
    <lineage>
        <taxon>Eukaryota</taxon>
        <taxon>Metazoa</taxon>
        <taxon>Chordata</taxon>
        <taxon>Craniata</taxon>
        <taxon>Vertebrata</taxon>
        <taxon>Euteleostomi</taxon>
        <taxon>Actinopterygii</taxon>
        <taxon>Neopterygii</taxon>
        <taxon>Teleostei</taxon>
        <taxon>Neoteleostei</taxon>
        <taxon>Acanthomorphata</taxon>
        <taxon>Eupercaria</taxon>
        <taxon>Labriformes</taxon>
        <taxon>Labridae</taxon>
        <taxon>Xyrichtys</taxon>
    </lineage>
</organism>
<keyword evidence="3" id="KW-1185">Reference proteome</keyword>